<evidence type="ECO:0008006" key="3">
    <source>
        <dbReference type="Google" id="ProtNLM"/>
    </source>
</evidence>
<sequence length="205" mass="23124">MLQRMFPQENSSLKALAGLADQVAESAAILSEMVGSPEERYPELLERMLNHESTTVDTLFTTMTAVRSSFSTPIPREDIYTLAVELNTAVEKLASAANIMHLYTIVRFSPKAATLLDLIQRQAILTSAIIPRLSELQSFDDYWINLLRLNKQAVRIAEEYDADALGRYKHTRYLQTTVFIHKLVEASEAMKSVATEIGRIIVQEF</sequence>
<dbReference type="Gene3D" id="1.20.58.220">
    <property type="entry name" value="Phosphate transport system protein phou homolog 2, domain 2"/>
    <property type="match status" value="1"/>
</dbReference>
<dbReference type="InterPro" id="IPR038078">
    <property type="entry name" value="PhoU-like_sf"/>
</dbReference>
<dbReference type="PANTHER" id="PTHR37298">
    <property type="entry name" value="UPF0111 PROTEIN YKAA"/>
    <property type="match status" value="1"/>
</dbReference>
<organism evidence="1 2">
    <name type="scientific">Rothia endophytica</name>
    <dbReference type="NCBI Taxonomy" id="1324766"/>
    <lineage>
        <taxon>Bacteria</taxon>
        <taxon>Bacillati</taxon>
        <taxon>Actinomycetota</taxon>
        <taxon>Actinomycetes</taxon>
        <taxon>Micrococcales</taxon>
        <taxon>Micrococcaceae</taxon>
        <taxon>Rothia</taxon>
    </lineage>
</organism>
<protein>
    <recommendedName>
        <fullName evidence="3">Phosphate transport regulator</fullName>
    </recommendedName>
</protein>
<dbReference type="Proteomes" id="UP001500187">
    <property type="component" value="Unassembled WGS sequence"/>
</dbReference>
<proteinExistence type="predicted"/>
<accession>A0ABP9B2F6</accession>
<dbReference type="InterPro" id="IPR052912">
    <property type="entry name" value="UPF0111_domain"/>
</dbReference>
<dbReference type="RefSeq" id="WP_251379475.1">
    <property type="nucleotide sequence ID" value="NZ_BAABKP010000001.1"/>
</dbReference>
<reference evidence="2" key="1">
    <citation type="journal article" date="2019" name="Int. J. Syst. Evol. Microbiol.">
        <title>The Global Catalogue of Microorganisms (GCM) 10K type strain sequencing project: providing services to taxonomists for standard genome sequencing and annotation.</title>
        <authorList>
            <consortium name="The Broad Institute Genomics Platform"/>
            <consortium name="The Broad Institute Genome Sequencing Center for Infectious Disease"/>
            <person name="Wu L."/>
            <person name="Ma J."/>
        </authorList>
    </citation>
    <scope>NUCLEOTIDE SEQUENCE [LARGE SCALE GENOMIC DNA]</scope>
    <source>
        <strain evidence="2">JCM 18541</strain>
    </source>
</reference>
<gene>
    <name evidence="1" type="ORF">GCM10023352_02190</name>
</gene>
<evidence type="ECO:0000313" key="2">
    <source>
        <dbReference type="Proteomes" id="UP001500187"/>
    </source>
</evidence>
<comment type="caution">
    <text evidence="1">The sequence shown here is derived from an EMBL/GenBank/DDBJ whole genome shotgun (WGS) entry which is preliminary data.</text>
</comment>
<name>A0ABP9B2F6_9MICC</name>
<keyword evidence="2" id="KW-1185">Reference proteome</keyword>
<dbReference type="EMBL" id="BAABKP010000001">
    <property type="protein sequence ID" value="GAA4788050.1"/>
    <property type="molecule type" value="Genomic_DNA"/>
</dbReference>
<dbReference type="PANTHER" id="PTHR37298:SF1">
    <property type="entry name" value="UPF0111 PROTEIN YKAA"/>
    <property type="match status" value="1"/>
</dbReference>
<evidence type="ECO:0000313" key="1">
    <source>
        <dbReference type="EMBL" id="GAA4788050.1"/>
    </source>
</evidence>